<dbReference type="AlphaFoldDB" id="A0A8J3DS39"/>
<dbReference type="SUPFAM" id="SSF55874">
    <property type="entry name" value="ATPase domain of HSP90 chaperone/DNA topoisomerase II/histidine kinase"/>
    <property type="match status" value="1"/>
</dbReference>
<dbReference type="CDD" id="cd00075">
    <property type="entry name" value="HATPase"/>
    <property type="match status" value="1"/>
</dbReference>
<dbReference type="InterPro" id="IPR004358">
    <property type="entry name" value="Sig_transdc_His_kin-like_C"/>
</dbReference>
<accession>A0A8J3DS39</accession>
<dbReference type="InterPro" id="IPR003661">
    <property type="entry name" value="HisK_dim/P_dom"/>
</dbReference>
<dbReference type="NCBIfam" id="NF033792">
    <property type="entry name" value="ActS_PrrB_HisK"/>
    <property type="match status" value="1"/>
</dbReference>
<dbReference type="InterPro" id="IPR003594">
    <property type="entry name" value="HATPase_dom"/>
</dbReference>
<dbReference type="InterPro" id="IPR036890">
    <property type="entry name" value="HATPase_C_sf"/>
</dbReference>
<name>A0A8J3DS39_9HYPH</name>
<dbReference type="EC" id="2.7.13.3" evidence="3"/>
<protein>
    <recommendedName>
        <fullName evidence="3">histidine kinase</fullName>
        <ecNumber evidence="3">2.7.13.3</ecNumber>
    </recommendedName>
</protein>
<dbReference type="Gene3D" id="3.30.565.10">
    <property type="entry name" value="Histidine kinase-like ATPase, C-terminal domain"/>
    <property type="match status" value="1"/>
</dbReference>
<evidence type="ECO:0000256" key="2">
    <source>
        <dbReference type="ARBA" id="ARBA00004651"/>
    </source>
</evidence>
<keyword evidence="10" id="KW-1133">Transmembrane helix</keyword>
<feature type="transmembrane region" description="Helical" evidence="10">
    <location>
        <begin position="36"/>
        <end position="54"/>
    </location>
</feature>
<keyword evidence="9" id="KW-0067">ATP-binding</keyword>
<evidence type="ECO:0000256" key="3">
    <source>
        <dbReference type="ARBA" id="ARBA00012438"/>
    </source>
</evidence>
<evidence type="ECO:0000256" key="8">
    <source>
        <dbReference type="ARBA" id="ARBA00022777"/>
    </source>
</evidence>
<proteinExistence type="predicted"/>
<dbReference type="PROSITE" id="PS50109">
    <property type="entry name" value="HIS_KIN"/>
    <property type="match status" value="1"/>
</dbReference>
<feature type="transmembrane region" description="Helical" evidence="10">
    <location>
        <begin position="92"/>
        <end position="110"/>
    </location>
</feature>
<dbReference type="Pfam" id="PF02518">
    <property type="entry name" value="HATPase_c"/>
    <property type="match status" value="1"/>
</dbReference>
<evidence type="ECO:0000256" key="1">
    <source>
        <dbReference type="ARBA" id="ARBA00000085"/>
    </source>
</evidence>
<dbReference type="Proteomes" id="UP000630142">
    <property type="component" value="Unassembled WGS sequence"/>
</dbReference>
<evidence type="ECO:0000256" key="5">
    <source>
        <dbReference type="ARBA" id="ARBA00022553"/>
    </source>
</evidence>
<keyword evidence="10" id="KW-0812">Transmembrane</keyword>
<feature type="transmembrane region" description="Helical" evidence="10">
    <location>
        <begin position="60"/>
        <end position="80"/>
    </location>
</feature>
<dbReference type="SMART" id="SM00387">
    <property type="entry name" value="HATPase_c"/>
    <property type="match status" value="1"/>
</dbReference>
<evidence type="ECO:0000259" key="11">
    <source>
        <dbReference type="PROSITE" id="PS50109"/>
    </source>
</evidence>
<dbReference type="Pfam" id="PF00512">
    <property type="entry name" value="HisKA"/>
    <property type="match status" value="1"/>
</dbReference>
<feature type="domain" description="Histidine kinase" evidence="11">
    <location>
        <begin position="228"/>
        <end position="439"/>
    </location>
</feature>
<dbReference type="PANTHER" id="PTHR44936:SF10">
    <property type="entry name" value="SENSOR PROTEIN RSTB"/>
    <property type="match status" value="1"/>
</dbReference>
<reference evidence="12" key="2">
    <citation type="submission" date="2020-09" db="EMBL/GenBank/DDBJ databases">
        <authorList>
            <person name="Sun Q."/>
            <person name="Kim S."/>
        </authorList>
    </citation>
    <scope>NUCLEOTIDE SEQUENCE</scope>
    <source>
        <strain evidence="12">KCTC 42249</strain>
    </source>
</reference>
<dbReference type="CDD" id="cd00082">
    <property type="entry name" value="HisKA"/>
    <property type="match status" value="1"/>
</dbReference>
<organism evidence="12 13">
    <name type="scientific">Tianweitania populi</name>
    <dbReference type="NCBI Taxonomy" id="1607949"/>
    <lineage>
        <taxon>Bacteria</taxon>
        <taxon>Pseudomonadati</taxon>
        <taxon>Pseudomonadota</taxon>
        <taxon>Alphaproteobacteria</taxon>
        <taxon>Hyphomicrobiales</taxon>
        <taxon>Phyllobacteriaceae</taxon>
        <taxon>Tianweitania</taxon>
    </lineage>
</organism>
<keyword evidence="5" id="KW-0597">Phosphoprotein</keyword>
<evidence type="ECO:0000256" key="4">
    <source>
        <dbReference type="ARBA" id="ARBA00022475"/>
    </source>
</evidence>
<comment type="caution">
    <text evidence="12">The sequence shown here is derived from an EMBL/GenBank/DDBJ whole genome shotgun (WGS) entry which is preliminary data.</text>
</comment>
<evidence type="ECO:0000256" key="6">
    <source>
        <dbReference type="ARBA" id="ARBA00022679"/>
    </source>
</evidence>
<keyword evidence="10" id="KW-0472">Membrane</keyword>
<evidence type="ECO:0000256" key="7">
    <source>
        <dbReference type="ARBA" id="ARBA00022741"/>
    </source>
</evidence>
<dbReference type="InterPro" id="IPR036097">
    <property type="entry name" value="HisK_dim/P_sf"/>
</dbReference>
<dbReference type="GO" id="GO:0005524">
    <property type="term" value="F:ATP binding"/>
    <property type="evidence" value="ECO:0007669"/>
    <property type="project" value="UniProtKB-KW"/>
</dbReference>
<dbReference type="Gene3D" id="1.10.287.130">
    <property type="match status" value="1"/>
</dbReference>
<evidence type="ECO:0000256" key="10">
    <source>
        <dbReference type="SAM" id="Phobius"/>
    </source>
</evidence>
<keyword evidence="7" id="KW-0547">Nucleotide-binding</keyword>
<evidence type="ECO:0000313" key="12">
    <source>
        <dbReference type="EMBL" id="GHD15836.1"/>
    </source>
</evidence>
<dbReference type="SUPFAM" id="SSF47384">
    <property type="entry name" value="Homodimeric domain of signal transducing histidine kinase"/>
    <property type="match status" value="1"/>
</dbReference>
<dbReference type="InterPro" id="IPR005467">
    <property type="entry name" value="His_kinase_dom"/>
</dbReference>
<dbReference type="InterPro" id="IPR050980">
    <property type="entry name" value="2C_sensor_his_kinase"/>
</dbReference>
<gene>
    <name evidence="12" type="ORF">GCM10016234_23260</name>
</gene>
<evidence type="ECO:0000256" key="9">
    <source>
        <dbReference type="ARBA" id="ARBA00022840"/>
    </source>
</evidence>
<keyword evidence="6" id="KW-0808">Transferase</keyword>
<evidence type="ECO:0000313" key="13">
    <source>
        <dbReference type="Proteomes" id="UP000630142"/>
    </source>
</evidence>
<feature type="transmembrane region" description="Helical" evidence="10">
    <location>
        <begin position="140"/>
        <end position="159"/>
    </location>
</feature>
<dbReference type="EMBL" id="BMZQ01000002">
    <property type="protein sequence ID" value="GHD15836.1"/>
    <property type="molecule type" value="Genomic_DNA"/>
</dbReference>
<comment type="subcellular location">
    <subcellularLocation>
        <location evidence="2">Cell membrane</location>
        <topology evidence="2">Multi-pass membrane protein</topology>
    </subcellularLocation>
</comment>
<dbReference type="InterPro" id="IPR047770">
    <property type="entry name" value="RegB"/>
</dbReference>
<comment type="catalytic activity">
    <reaction evidence="1">
        <text>ATP + protein L-histidine = ADP + protein N-phospho-L-histidine.</text>
        <dbReference type="EC" id="2.7.13.3"/>
    </reaction>
</comment>
<dbReference type="PRINTS" id="PR00344">
    <property type="entry name" value="BCTRLSENSOR"/>
</dbReference>
<keyword evidence="8" id="KW-0418">Kinase</keyword>
<feature type="transmembrane region" description="Helical" evidence="10">
    <location>
        <begin position="171"/>
        <end position="193"/>
    </location>
</feature>
<keyword evidence="4" id="KW-1003">Cell membrane</keyword>
<dbReference type="GO" id="GO:0005886">
    <property type="term" value="C:plasma membrane"/>
    <property type="evidence" value="ECO:0007669"/>
    <property type="project" value="UniProtKB-SubCell"/>
</dbReference>
<reference evidence="12" key="1">
    <citation type="journal article" date="2014" name="Int. J. Syst. Evol. Microbiol.">
        <title>Complete genome sequence of Corynebacterium casei LMG S-19264T (=DSM 44701T), isolated from a smear-ripened cheese.</title>
        <authorList>
            <consortium name="US DOE Joint Genome Institute (JGI-PGF)"/>
            <person name="Walter F."/>
            <person name="Albersmeier A."/>
            <person name="Kalinowski J."/>
            <person name="Ruckert C."/>
        </authorList>
    </citation>
    <scope>NUCLEOTIDE SEQUENCE</scope>
    <source>
        <strain evidence="12">KCTC 42249</strain>
    </source>
</reference>
<dbReference type="SMART" id="SM00388">
    <property type="entry name" value="HisKA"/>
    <property type="match status" value="1"/>
</dbReference>
<keyword evidence="13" id="KW-1185">Reference proteome</keyword>
<sequence length="445" mass="48548">MWRGSSDQRISEIMALLTPEDPQQFHRLRLSTLIRLRWLAIVGQSIAVIVVAYWLDFPLPVSSCFALIAGSAWLNLFLALRYPATQRLAPHAALAILLFDALQLGGLLYLTGGLTNPFSLLMSVPVVISATSLPPRFTLLLGGVVGAASSFLAFNHLPLPWYEGAELSMPLVYVAGMWLSVLASIAFTAIYAWRVAEEARLLGDALAATELVLQREQHLSALDGLAAAAAHELGTPLATIALVAKEMERALGDDERFREDVTLLRSQSERCRGIMKRLTSLSSEGEEHLKRLPFTSLIEEVTAPHREFGIDIALEAGDLIGAEPVTRRNPGMIYGLGNLIENAVDFAKATVTVRWRWNDDKIAIEVVDDGTGFPPDIIHRIGEPYMTTRPGGSTQGGGLGLGLFIAKTLLERSGASITFRNSEERDKGASVLIEWPRSAFARDIA</sequence>
<dbReference type="GO" id="GO:0000155">
    <property type="term" value="F:phosphorelay sensor kinase activity"/>
    <property type="evidence" value="ECO:0007669"/>
    <property type="project" value="InterPro"/>
</dbReference>
<dbReference type="PANTHER" id="PTHR44936">
    <property type="entry name" value="SENSOR PROTEIN CREC"/>
    <property type="match status" value="1"/>
</dbReference>